<name>A0AAV7PSI0_PLEWA</name>
<reference evidence="1" key="1">
    <citation type="journal article" date="2022" name="bioRxiv">
        <title>Sequencing and chromosome-scale assembly of the giantPleurodeles waltlgenome.</title>
        <authorList>
            <person name="Brown T."/>
            <person name="Elewa A."/>
            <person name="Iarovenko S."/>
            <person name="Subramanian E."/>
            <person name="Araus A.J."/>
            <person name="Petzold A."/>
            <person name="Susuki M."/>
            <person name="Suzuki K.-i.T."/>
            <person name="Hayashi T."/>
            <person name="Toyoda A."/>
            <person name="Oliveira C."/>
            <person name="Osipova E."/>
            <person name="Leigh N.D."/>
            <person name="Simon A."/>
            <person name="Yun M.H."/>
        </authorList>
    </citation>
    <scope>NUCLEOTIDE SEQUENCE</scope>
    <source>
        <strain evidence="1">20211129_DDA</strain>
        <tissue evidence="1">Liver</tissue>
    </source>
</reference>
<dbReference type="AlphaFoldDB" id="A0AAV7PSI0"/>
<dbReference type="Proteomes" id="UP001066276">
    <property type="component" value="Chromosome 7"/>
</dbReference>
<comment type="caution">
    <text evidence="1">The sequence shown here is derived from an EMBL/GenBank/DDBJ whole genome shotgun (WGS) entry which is preliminary data.</text>
</comment>
<accession>A0AAV7PSI0</accession>
<gene>
    <name evidence="1" type="ORF">NDU88_008550</name>
</gene>
<evidence type="ECO:0000313" key="2">
    <source>
        <dbReference type="Proteomes" id="UP001066276"/>
    </source>
</evidence>
<dbReference type="EMBL" id="JANPWB010000011">
    <property type="protein sequence ID" value="KAJ1130194.1"/>
    <property type="molecule type" value="Genomic_DNA"/>
</dbReference>
<evidence type="ECO:0000313" key="1">
    <source>
        <dbReference type="EMBL" id="KAJ1130194.1"/>
    </source>
</evidence>
<keyword evidence="2" id="KW-1185">Reference proteome</keyword>
<proteinExistence type="predicted"/>
<organism evidence="1 2">
    <name type="scientific">Pleurodeles waltl</name>
    <name type="common">Iberian ribbed newt</name>
    <dbReference type="NCBI Taxonomy" id="8319"/>
    <lineage>
        <taxon>Eukaryota</taxon>
        <taxon>Metazoa</taxon>
        <taxon>Chordata</taxon>
        <taxon>Craniata</taxon>
        <taxon>Vertebrata</taxon>
        <taxon>Euteleostomi</taxon>
        <taxon>Amphibia</taxon>
        <taxon>Batrachia</taxon>
        <taxon>Caudata</taxon>
        <taxon>Salamandroidea</taxon>
        <taxon>Salamandridae</taxon>
        <taxon>Pleurodelinae</taxon>
        <taxon>Pleurodeles</taxon>
    </lineage>
</organism>
<protein>
    <submittedName>
        <fullName evidence="1">Uncharacterized protein</fullName>
    </submittedName>
</protein>
<sequence length="90" mass="10251">MVENKVALLERTVLGLQRFSKKLGITPVKELLCMLAAPRGCSTFLSHEELGMPYIEDKIKLALLLLRRAIWPRKSTPLNRSVINDYLPMT</sequence>